<keyword evidence="2" id="KW-1185">Reference proteome</keyword>
<sequence length="393" mass="44650">MMNVEYYPALLKEEIALEKTTKVPLLSIAALGTAFATLPEAFRTITQTIETGGLEGYYKAIFPEGVVGELVKAKDGAGFRGLIQGANGQFVGQPVFMPAVGNKVTMSTVIPFDPLTLVIAVALITIEKKLDDILETQQEILEFLKQKEKSKLRGNLNVLQDVLNNYKYNWNNEKYKINKHIHVQEIKRDAEQSIVFYRERIVKKMNKKINNLLFVHHDQDVKGKLEEVQAELKEYQLALYLFAFSSFLELMLLENFDSAYLDSAAHKIEDYSYQYRELYTKCYNQIEEYAKSSINSSLLGGLATINKFAGDTVAKIPFVSDSQIDEALIEASNQLGKRCSKKTVQTMKQFQSNQSSYVSPFVENINTINRLYNQPLVLLFDQENIYLSLSASY</sequence>
<reference evidence="1 2" key="1">
    <citation type="journal article" date="2020" name="mSystems">
        <title>Defining Genomic and Predicted Metabolic Features of the Acetobacterium Genus.</title>
        <authorList>
            <person name="Ross D.E."/>
            <person name="Marshall C.W."/>
            <person name="Gulliver D."/>
            <person name="May H.D."/>
            <person name="Norman R.S."/>
        </authorList>
    </citation>
    <scope>NUCLEOTIDE SEQUENCE [LARGE SCALE GENOMIC DNA]</scope>
    <source>
        <strain evidence="1 2">DSM 4132</strain>
    </source>
</reference>
<proteinExistence type="predicted"/>
<comment type="caution">
    <text evidence="1">The sequence shown here is derived from an EMBL/GenBank/DDBJ whole genome shotgun (WGS) entry which is preliminary data.</text>
</comment>
<protein>
    <submittedName>
        <fullName evidence="1">Uncharacterized protein</fullName>
    </submittedName>
</protein>
<name>A0ABR6YWK2_9FIRM</name>
<gene>
    <name evidence="1" type="ORF">GH811_07735</name>
</gene>
<evidence type="ECO:0000313" key="1">
    <source>
        <dbReference type="EMBL" id="MBC3899506.1"/>
    </source>
</evidence>
<evidence type="ECO:0000313" key="2">
    <source>
        <dbReference type="Proteomes" id="UP000622405"/>
    </source>
</evidence>
<dbReference type="Proteomes" id="UP000622405">
    <property type="component" value="Unassembled WGS sequence"/>
</dbReference>
<dbReference type="EMBL" id="WJBE01000005">
    <property type="protein sequence ID" value="MBC3899506.1"/>
    <property type="molecule type" value="Genomic_DNA"/>
</dbReference>
<dbReference type="RefSeq" id="WP_186893973.1">
    <property type="nucleotide sequence ID" value="NZ_WJBE01000005.1"/>
</dbReference>
<organism evidence="1 2">
    <name type="scientific">Acetobacterium malicum</name>
    <dbReference type="NCBI Taxonomy" id="52692"/>
    <lineage>
        <taxon>Bacteria</taxon>
        <taxon>Bacillati</taxon>
        <taxon>Bacillota</taxon>
        <taxon>Clostridia</taxon>
        <taxon>Eubacteriales</taxon>
        <taxon>Eubacteriaceae</taxon>
        <taxon>Acetobacterium</taxon>
    </lineage>
</organism>
<accession>A0ABR6YWK2</accession>